<evidence type="ECO:0000256" key="9">
    <source>
        <dbReference type="ARBA" id="ARBA00059620"/>
    </source>
</evidence>
<dbReference type="InterPro" id="IPR036291">
    <property type="entry name" value="NAD(P)-bd_dom_sf"/>
</dbReference>
<dbReference type="FunFam" id="3.40.50.720:FF:000131">
    <property type="entry name" value="Short-chain dehydrogenase/reductase 3"/>
    <property type="match status" value="1"/>
</dbReference>
<evidence type="ECO:0000256" key="5">
    <source>
        <dbReference type="ARBA" id="ARBA00022989"/>
    </source>
</evidence>
<accession>A0A9W9T356</accession>
<keyword evidence="8" id="KW-0472">Membrane</keyword>
<dbReference type="SUPFAM" id="SSF51735">
    <property type="entry name" value="NAD(P)-binding Rossmann-fold domains"/>
    <property type="match status" value="1"/>
</dbReference>
<dbReference type="GO" id="GO:0016020">
    <property type="term" value="C:membrane"/>
    <property type="evidence" value="ECO:0007669"/>
    <property type="project" value="UniProtKB-SubCell"/>
</dbReference>
<evidence type="ECO:0000256" key="10">
    <source>
        <dbReference type="ARBA" id="ARBA00068717"/>
    </source>
</evidence>
<evidence type="ECO:0000256" key="12">
    <source>
        <dbReference type="RuleBase" id="RU000363"/>
    </source>
</evidence>
<evidence type="ECO:0000256" key="2">
    <source>
        <dbReference type="ARBA" id="ARBA00006484"/>
    </source>
</evidence>
<evidence type="ECO:0000256" key="11">
    <source>
        <dbReference type="ARBA" id="ARBA00082544"/>
    </source>
</evidence>
<dbReference type="Proteomes" id="UP001150942">
    <property type="component" value="Unassembled WGS sequence"/>
</dbReference>
<dbReference type="OrthoDB" id="10253736at2759"/>
<comment type="function">
    <text evidence="9">Catalyzes the reduction of all-trans-retinal to all-trans-retinol in the presence of NADPH.</text>
</comment>
<evidence type="ECO:0000256" key="1">
    <source>
        <dbReference type="ARBA" id="ARBA00004141"/>
    </source>
</evidence>
<keyword evidence="3" id="KW-0812">Transmembrane</keyword>
<evidence type="ECO:0000256" key="8">
    <source>
        <dbReference type="ARBA" id="ARBA00023136"/>
    </source>
</evidence>
<dbReference type="PRINTS" id="PR00081">
    <property type="entry name" value="GDHRDH"/>
</dbReference>
<dbReference type="Pfam" id="PF00106">
    <property type="entry name" value="adh_short"/>
    <property type="match status" value="1"/>
</dbReference>
<protein>
    <recommendedName>
        <fullName evidence="10">Short-chain dehydrogenase/reductase 3</fullName>
    </recommendedName>
    <alternativeName>
        <fullName evidence="11">Retinal short-chain dehydrogenase/reductase 1</fullName>
    </alternativeName>
</protein>
<comment type="caution">
    <text evidence="13">The sequence shown here is derived from an EMBL/GenBank/DDBJ whole genome shotgun (WGS) entry which is preliminary data.</text>
</comment>
<evidence type="ECO:0000256" key="3">
    <source>
        <dbReference type="ARBA" id="ARBA00022692"/>
    </source>
</evidence>
<keyword evidence="6" id="KW-0560">Oxidoreductase</keyword>
<evidence type="ECO:0000313" key="14">
    <source>
        <dbReference type="Proteomes" id="UP001150942"/>
    </source>
</evidence>
<dbReference type="Gene3D" id="3.40.50.720">
    <property type="entry name" value="NAD(P)-binding Rossmann-like Domain"/>
    <property type="match status" value="1"/>
</dbReference>
<reference evidence="13" key="1">
    <citation type="submission" date="2022-11" db="EMBL/GenBank/DDBJ databases">
        <authorList>
            <person name="Petersen C."/>
        </authorList>
    </citation>
    <scope>NUCLEOTIDE SEQUENCE</scope>
    <source>
        <strain evidence="13">IBT 20477</strain>
    </source>
</reference>
<keyword evidence="14" id="KW-1185">Reference proteome</keyword>
<evidence type="ECO:0000256" key="7">
    <source>
        <dbReference type="ARBA" id="ARBA00023098"/>
    </source>
</evidence>
<dbReference type="GO" id="GO:0052650">
    <property type="term" value="F:all-trans-retinol dehydrogenase (NADP+) activity"/>
    <property type="evidence" value="ECO:0007669"/>
    <property type="project" value="UniProtKB-ARBA"/>
</dbReference>
<keyword evidence="7" id="KW-0443">Lipid metabolism</keyword>
<dbReference type="PANTHER" id="PTHR24322">
    <property type="entry name" value="PKSB"/>
    <property type="match status" value="1"/>
</dbReference>
<dbReference type="PANTHER" id="PTHR24322:SF736">
    <property type="entry name" value="RETINOL DEHYDROGENASE 10"/>
    <property type="match status" value="1"/>
</dbReference>
<dbReference type="PRINTS" id="PR00080">
    <property type="entry name" value="SDRFAMILY"/>
</dbReference>
<gene>
    <name evidence="13" type="ORF">N7449_002131</name>
</gene>
<comment type="subcellular location">
    <subcellularLocation>
        <location evidence="1">Membrane</location>
        <topology evidence="1">Multi-pass membrane protein</topology>
    </subcellularLocation>
</comment>
<keyword evidence="5" id="KW-1133">Transmembrane helix</keyword>
<comment type="similarity">
    <text evidence="2 12">Belongs to the short-chain dehydrogenases/reductases (SDR) family.</text>
</comment>
<evidence type="ECO:0000256" key="4">
    <source>
        <dbReference type="ARBA" id="ARBA00022857"/>
    </source>
</evidence>
<keyword evidence="4" id="KW-0521">NADP</keyword>
<organism evidence="13 14">
    <name type="scientific">Penicillium cf. viridicatum</name>
    <dbReference type="NCBI Taxonomy" id="2972119"/>
    <lineage>
        <taxon>Eukaryota</taxon>
        <taxon>Fungi</taxon>
        <taxon>Dikarya</taxon>
        <taxon>Ascomycota</taxon>
        <taxon>Pezizomycotina</taxon>
        <taxon>Eurotiomycetes</taxon>
        <taxon>Eurotiomycetidae</taxon>
        <taxon>Eurotiales</taxon>
        <taxon>Aspergillaceae</taxon>
        <taxon>Penicillium</taxon>
    </lineage>
</organism>
<dbReference type="EMBL" id="JAPQKQ010000002">
    <property type="protein sequence ID" value="KAJ5207752.1"/>
    <property type="molecule type" value="Genomic_DNA"/>
</dbReference>
<sequence length="318" mass="35411">MLAEVFRKLEPFLAWILEIPKLWPNILPRVKLTLSFLLGIGALRKVNNLLSQVSLNNFCRDSYDWRKEVVLVTGGSGGLGDLLVRKLAKLCIKVISLDITPPKTPLPANAYFYQTEITSSASLEKVAQKIRSEHGNPTVLVNNAGIMQLATIFEENENEIRRTFDVNLIAHFLLIKEFMPAMVKGNHGHIVTVASMASFITGAQNVDYACTKVGALAFHEGLTQELRHSYNAKKVRTSIIHPTYIRTPLIDKVHREGKFKALLLEPEAVVDAILSHVLSGNSGQIMLPGRYAMAAAVRGWPSWLQESVRNSQRNVLAH</sequence>
<proteinExistence type="inferred from homology"/>
<dbReference type="AlphaFoldDB" id="A0A9W9T356"/>
<name>A0A9W9T356_9EURO</name>
<evidence type="ECO:0000313" key="13">
    <source>
        <dbReference type="EMBL" id="KAJ5207752.1"/>
    </source>
</evidence>
<dbReference type="InterPro" id="IPR002347">
    <property type="entry name" value="SDR_fam"/>
</dbReference>
<evidence type="ECO:0000256" key="6">
    <source>
        <dbReference type="ARBA" id="ARBA00023002"/>
    </source>
</evidence>
<reference evidence="13" key="2">
    <citation type="journal article" date="2023" name="IMA Fungus">
        <title>Comparative genomic study of the Penicillium genus elucidates a diverse pangenome and 15 lateral gene transfer events.</title>
        <authorList>
            <person name="Petersen C."/>
            <person name="Sorensen T."/>
            <person name="Nielsen M.R."/>
            <person name="Sondergaard T.E."/>
            <person name="Sorensen J.L."/>
            <person name="Fitzpatrick D.A."/>
            <person name="Frisvad J.C."/>
            <person name="Nielsen K.L."/>
        </authorList>
    </citation>
    <scope>NUCLEOTIDE SEQUENCE</scope>
    <source>
        <strain evidence="13">IBT 20477</strain>
    </source>
</reference>